<evidence type="ECO:0000256" key="2">
    <source>
        <dbReference type="ARBA" id="ARBA00022771"/>
    </source>
</evidence>
<dbReference type="CDD" id="cd07169">
    <property type="entry name" value="NR_DBD_GCNF_like"/>
    <property type="match status" value="1"/>
</dbReference>
<dbReference type="PRINTS" id="PR00398">
    <property type="entry name" value="STRDHORMONER"/>
</dbReference>
<dbReference type="Pfam" id="PF00104">
    <property type="entry name" value="Hormone_recep"/>
    <property type="match status" value="1"/>
</dbReference>
<keyword evidence="6 9" id="KW-0804">Transcription</keyword>
<evidence type="ECO:0000256" key="1">
    <source>
        <dbReference type="ARBA" id="ARBA00022723"/>
    </source>
</evidence>
<keyword evidence="4 9" id="KW-0805">Transcription regulation</keyword>
<dbReference type="Pfam" id="PF00105">
    <property type="entry name" value="zf-C4"/>
    <property type="match status" value="1"/>
</dbReference>
<dbReference type="InterPro" id="IPR035500">
    <property type="entry name" value="NHR-like_dom_sf"/>
</dbReference>
<feature type="domain" description="NR LBD" evidence="12">
    <location>
        <begin position="265"/>
        <end position="506"/>
    </location>
</feature>
<protein>
    <submittedName>
        <fullName evidence="13">Oidioi.mRNA.OKI2018_I69.PAR.g9496.t1.cds</fullName>
    </submittedName>
</protein>
<dbReference type="Proteomes" id="UP001158576">
    <property type="component" value="Chromosome PAR"/>
</dbReference>
<dbReference type="SUPFAM" id="SSF57716">
    <property type="entry name" value="Glucocorticoid receptor-like (DNA-binding domain)"/>
    <property type="match status" value="1"/>
</dbReference>
<feature type="domain" description="Nuclear receptor" evidence="11">
    <location>
        <begin position="80"/>
        <end position="155"/>
    </location>
</feature>
<evidence type="ECO:0000259" key="12">
    <source>
        <dbReference type="PROSITE" id="PS51843"/>
    </source>
</evidence>
<evidence type="ECO:0000256" key="8">
    <source>
        <dbReference type="ARBA" id="ARBA00023242"/>
    </source>
</evidence>
<dbReference type="SUPFAM" id="SSF48508">
    <property type="entry name" value="Nuclear receptor ligand-binding domain"/>
    <property type="match status" value="1"/>
</dbReference>
<evidence type="ECO:0000256" key="7">
    <source>
        <dbReference type="ARBA" id="ARBA00023170"/>
    </source>
</evidence>
<dbReference type="InterPro" id="IPR013088">
    <property type="entry name" value="Znf_NHR/GATA"/>
</dbReference>
<sequence>MPIYPTTFPYHLPQQGRFPAGFRLPGNGFGAGNTPPTANMMVHSMVQSHQQPAASILQQSRSPVRTETSEVSRGGSQNAEKSCRICGDRATGLHYGIISCEGCKGFFKRSICNRRVYRCTRDKQCMMSRKQRNRCQYCRLKRCLECGMNRKAIREDGMPGGRNKSIGPIQMTPEEIAAVMDGSVFVEERAAISGGSANPIQALTQPHSQSQSHMPLRLPESSLPISRALEQSPALRQPSTIFRPTMLDHTNFAPALTATQSIEQRTHDAVGDVIEIEERGALPPLRDITAADPFTPDSLMMTLAKTADELLRRQIDWAKALPFSSEISLHDHTTLLMSTWAETMLLSSLTIHHRAVFETLGVAVANSSNFSNFEPTEEELKLIKKTASVYSQFAALDITHDEFCIMKLINFLNHDIVGLQESVKVEALNKRFWFLCQHWLVDRKRQQGRFRDLIKAIPDMRILAAELKKVSDTHRLGFIFKEVVERTRSSPAPAPHPSILALPQTAMNFMGHPQ</sequence>
<dbReference type="InterPro" id="IPR000536">
    <property type="entry name" value="Nucl_hrmn_rcpt_lig-bd"/>
</dbReference>
<dbReference type="PRINTS" id="PR00047">
    <property type="entry name" value="STROIDFINGER"/>
</dbReference>
<feature type="region of interest" description="Disordered" evidence="10">
    <location>
        <begin position="50"/>
        <end position="75"/>
    </location>
</feature>
<dbReference type="PANTHER" id="PTHR48092">
    <property type="entry name" value="KNIRPS-RELATED PROTEIN-RELATED"/>
    <property type="match status" value="1"/>
</dbReference>
<evidence type="ECO:0000256" key="4">
    <source>
        <dbReference type="ARBA" id="ARBA00023015"/>
    </source>
</evidence>
<evidence type="ECO:0000256" key="10">
    <source>
        <dbReference type="SAM" id="MobiDB-lite"/>
    </source>
</evidence>
<dbReference type="SMART" id="SM00430">
    <property type="entry name" value="HOLI"/>
    <property type="match status" value="1"/>
</dbReference>
<gene>
    <name evidence="13" type="ORF">OKIOD_LOCUS1054</name>
</gene>
<keyword evidence="3 9" id="KW-0862">Zinc</keyword>
<keyword evidence="7 9" id="KW-0675">Receptor</keyword>
<dbReference type="InterPro" id="IPR001723">
    <property type="entry name" value="Nuclear_hrmn_rcpt"/>
</dbReference>
<proteinExistence type="inferred from homology"/>
<dbReference type="PROSITE" id="PS51843">
    <property type="entry name" value="NR_LBD"/>
    <property type="match status" value="1"/>
</dbReference>
<evidence type="ECO:0000256" key="5">
    <source>
        <dbReference type="ARBA" id="ARBA00023125"/>
    </source>
</evidence>
<evidence type="ECO:0000259" key="11">
    <source>
        <dbReference type="PROSITE" id="PS51030"/>
    </source>
</evidence>
<dbReference type="PROSITE" id="PS00031">
    <property type="entry name" value="NUCLEAR_REC_DBD_1"/>
    <property type="match status" value="1"/>
</dbReference>
<dbReference type="EMBL" id="OU015568">
    <property type="protein sequence ID" value="CAG5080176.1"/>
    <property type="molecule type" value="Genomic_DNA"/>
</dbReference>
<keyword evidence="14" id="KW-1185">Reference proteome</keyword>
<accession>A0ABN7RKZ7</accession>
<keyword evidence="5 9" id="KW-0238">DNA-binding</keyword>
<keyword evidence="8 9" id="KW-0539">Nucleus</keyword>
<dbReference type="PROSITE" id="PS51030">
    <property type="entry name" value="NUCLEAR_REC_DBD_2"/>
    <property type="match status" value="1"/>
</dbReference>
<evidence type="ECO:0000256" key="6">
    <source>
        <dbReference type="ARBA" id="ARBA00023163"/>
    </source>
</evidence>
<dbReference type="Gene3D" id="1.10.565.10">
    <property type="entry name" value="Retinoid X Receptor"/>
    <property type="match status" value="1"/>
</dbReference>
<evidence type="ECO:0000256" key="3">
    <source>
        <dbReference type="ARBA" id="ARBA00022833"/>
    </source>
</evidence>
<evidence type="ECO:0000313" key="14">
    <source>
        <dbReference type="Proteomes" id="UP001158576"/>
    </source>
</evidence>
<evidence type="ECO:0000313" key="13">
    <source>
        <dbReference type="EMBL" id="CAG5080176.1"/>
    </source>
</evidence>
<dbReference type="InterPro" id="IPR050200">
    <property type="entry name" value="Nuclear_hormone_rcpt_NR3"/>
</dbReference>
<dbReference type="InterPro" id="IPR001628">
    <property type="entry name" value="Znf_hrmn_rcpt"/>
</dbReference>
<name>A0ABN7RKZ7_OIKDI</name>
<keyword evidence="2 9" id="KW-0863">Zinc-finger</keyword>
<comment type="similarity">
    <text evidence="9">Belongs to the nuclear hormone receptor family.</text>
</comment>
<keyword evidence="1 9" id="KW-0479">Metal-binding</keyword>
<evidence type="ECO:0000256" key="9">
    <source>
        <dbReference type="RuleBase" id="RU004334"/>
    </source>
</evidence>
<dbReference type="Gene3D" id="3.30.50.10">
    <property type="entry name" value="Erythroid Transcription Factor GATA-1, subunit A"/>
    <property type="match status" value="1"/>
</dbReference>
<comment type="subcellular location">
    <subcellularLocation>
        <location evidence="9">Nucleus</location>
    </subcellularLocation>
</comment>
<organism evidence="13 14">
    <name type="scientific">Oikopleura dioica</name>
    <name type="common">Tunicate</name>
    <dbReference type="NCBI Taxonomy" id="34765"/>
    <lineage>
        <taxon>Eukaryota</taxon>
        <taxon>Metazoa</taxon>
        <taxon>Chordata</taxon>
        <taxon>Tunicata</taxon>
        <taxon>Appendicularia</taxon>
        <taxon>Copelata</taxon>
        <taxon>Oikopleuridae</taxon>
        <taxon>Oikopleura</taxon>
    </lineage>
</organism>
<dbReference type="SMART" id="SM00399">
    <property type="entry name" value="ZnF_C4"/>
    <property type="match status" value="1"/>
</dbReference>
<reference evidence="13 14" key="1">
    <citation type="submission" date="2021-04" db="EMBL/GenBank/DDBJ databases">
        <authorList>
            <person name="Bliznina A."/>
        </authorList>
    </citation>
    <scope>NUCLEOTIDE SEQUENCE [LARGE SCALE GENOMIC DNA]</scope>
</reference>